<feature type="transmembrane region" description="Helical" evidence="12">
    <location>
        <begin position="91"/>
        <end position="114"/>
    </location>
</feature>
<evidence type="ECO:0000256" key="5">
    <source>
        <dbReference type="ARBA" id="ARBA00022989"/>
    </source>
</evidence>
<evidence type="ECO:0000256" key="7">
    <source>
        <dbReference type="ARBA" id="ARBA00023004"/>
    </source>
</evidence>
<sequence>MNENMTLPEFQWIWYMEYAHRVWGRAVGLAYILPAVYFGARGHLSGPLGPRVAGLCGLVCFQGILGWYMVRSGLNIPASSPDVPRVSHLRLAAHLGSALLLYAGSLAQGLALLLPPLNLTRSPALLKLKYFAKGTAALVFLTALSGALVAGLDAGLVYNSFPLMGEGLLPSDIAALSPPLRNVIDNPSTTQFQHRLLGITTVGVTSALFLWSRRLPLPPRPRAAITCLTLMAWTQASLGVATLLLYVPTALAASHQSGSVALLSFTIWLLTELRHVPK</sequence>
<evidence type="ECO:0000256" key="2">
    <source>
        <dbReference type="ARBA" id="ARBA00004141"/>
    </source>
</evidence>
<dbReference type="PANTHER" id="PTHR23289:SF2">
    <property type="entry name" value="CYTOCHROME C OXIDASE ASSEMBLY PROTEIN COX15 HOMOLOG"/>
    <property type="match status" value="1"/>
</dbReference>
<evidence type="ECO:0000256" key="1">
    <source>
        <dbReference type="ARBA" id="ARBA00001970"/>
    </source>
</evidence>
<keyword evidence="14" id="KW-1185">Reference proteome</keyword>
<dbReference type="Ensembl" id="ENSEBUT00000023683.1">
    <property type="protein sequence ID" value="ENSEBUP00000023108.1"/>
    <property type="gene ID" value="ENSEBUG00000014240.1"/>
</dbReference>
<evidence type="ECO:0000256" key="6">
    <source>
        <dbReference type="ARBA" id="ARBA00023002"/>
    </source>
</evidence>
<dbReference type="GeneTree" id="ENSGT00390000002223"/>
<keyword evidence="7" id="KW-0408">Iron</keyword>
<accession>A0A8C4R2D2</accession>
<dbReference type="Pfam" id="PF02628">
    <property type="entry name" value="COX15-CtaA"/>
    <property type="match status" value="1"/>
</dbReference>
<keyword evidence="5 12" id="KW-1133">Transmembrane helix</keyword>
<protein>
    <submittedName>
        <fullName evidence="13">Cytochrome c oxidase assembly homolog 15 (yeast)</fullName>
    </submittedName>
</protein>
<dbReference type="InterPro" id="IPR023754">
    <property type="entry name" value="HemeA_Synthase_type2"/>
</dbReference>
<evidence type="ECO:0000313" key="14">
    <source>
        <dbReference type="Proteomes" id="UP000694388"/>
    </source>
</evidence>
<comment type="subcellular location">
    <subcellularLocation>
        <location evidence="2">Membrane</location>
        <topology evidence="2">Multi-pass membrane protein</topology>
    </subcellularLocation>
</comment>
<dbReference type="AlphaFoldDB" id="A0A8C4R2D2"/>
<keyword evidence="8" id="KW-0350">Heme biosynthesis</keyword>
<feature type="transmembrane region" description="Helical" evidence="12">
    <location>
        <begin position="22"/>
        <end position="40"/>
    </location>
</feature>
<keyword evidence="3 12" id="KW-0812">Transmembrane</keyword>
<dbReference type="GO" id="GO:0046872">
    <property type="term" value="F:metal ion binding"/>
    <property type="evidence" value="ECO:0007669"/>
    <property type="project" value="UniProtKB-KW"/>
</dbReference>
<keyword evidence="6" id="KW-0560">Oxidoreductase</keyword>
<name>A0A8C4R2D2_EPTBU</name>
<dbReference type="OMA" id="SEYMEPR"/>
<comment type="pathway">
    <text evidence="10">Porphyrin-containing compound metabolism; heme A biosynthesis; heme A from heme O: step 1/1.</text>
</comment>
<reference evidence="13" key="2">
    <citation type="submission" date="2025-09" db="UniProtKB">
        <authorList>
            <consortium name="Ensembl"/>
        </authorList>
    </citation>
    <scope>IDENTIFICATION</scope>
</reference>
<dbReference type="GO" id="GO:0016653">
    <property type="term" value="F:oxidoreductase activity, acting on NAD(P)H, heme protein as acceptor"/>
    <property type="evidence" value="ECO:0007669"/>
    <property type="project" value="TreeGrafter"/>
</dbReference>
<dbReference type="GO" id="GO:0006784">
    <property type="term" value="P:heme A biosynthetic process"/>
    <property type="evidence" value="ECO:0007669"/>
    <property type="project" value="InterPro"/>
</dbReference>
<comment type="cofactor">
    <cofactor evidence="1">
        <name>heme b</name>
        <dbReference type="ChEBI" id="CHEBI:60344"/>
    </cofactor>
</comment>
<feature type="transmembrane region" description="Helical" evidence="12">
    <location>
        <begin position="223"/>
        <end position="247"/>
    </location>
</feature>
<evidence type="ECO:0000256" key="4">
    <source>
        <dbReference type="ARBA" id="ARBA00022723"/>
    </source>
</evidence>
<feature type="transmembrane region" description="Helical" evidence="12">
    <location>
        <begin position="52"/>
        <end position="71"/>
    </location>
</feature>
<evidence type="ECO:0000256" key="3">
    <source>
        <dbReference type="ARBA" id="ARBA00022692"/>
    </source>
</evidence>
<proteinExistence type="predicted"/>
<dbReference type="Proteomes" id="UP000694388">
    <property type="component" value="Unplaced"/>
</dbReference>
<reference evidence="13" key="1">
    <citation type="submission" date="2025-08" db="UniProtKB">
        <authorList>
            <consortium name="Ensembl"/>
        </authorList>
    </citation>
    <scope>IDENTIFICATION</scope>
</reference>
<feature type="transmembrane region" description="Helical" evidence="12">
    <location>
        <begin position="192"/>
        <end position="211"/>
    </location>
</feature>
<evidence type="ECO:0000256" key="10">
    <source>
        <dbReference type="ARBA" id="ARBA00044501"/>
    </source>
</evidence>
<keyword evidence="4" id="KW-0479">Metal-binding</keyword>
<dbReference type="PANTHER" id="PTHR23289">
    <property type="entry name" value="CYTOCHROME C OXIDASE ASSEMBLY PROTEIN COX15"/>
    <property type="match status" value="1"/>
</dbReference>
<evidence type="ECO:0000256" key="8">
    <source>
        <dbReference type="ARBA" id="ARBA00023133"/>
    </source>
</evidence>
<keyword evidence="9 12" id="KW-0472">Membrane</keyword>
<evidence type="ECO:0000256" key="11">
    <source>
        <dbReference type="ARBA" id="ARBA00048044"/>
    </source>
</evidence>
<dbReference type="GO" id="GO:0005743">
    <property type="term" value="C:mitochondrial inner membrane"/>
    <property type="evidence" value="ECO:0007669"/>
    <property type="project" value="TreeGrafter"/>
</dbReference>
<dbReference type="InterPro" id="IPR003780">
    <property type="entry name" value="COX15/CtaA_fam"/>
</dbReference>
<evidence type="ECO:0000256" key="12">
    <source>
        <dbReference type="SAM" id="Phobius"/>
    </source>
</evidence>
<comment type="catalytic activity">
    <reaction evidence="11">
        <text>Fe(II)-heme o + 2 A + H2O = Fe(II)-heme a + 2 AH2</text>
        <dbReference type="Rhea" id="RHEA:63388"/>
        <dbReference type="ChEBI" id="CHEBI:13193"/>
        <dbReference type="ChEBI" id="CHEBI:15377"/>
        <dbReference type="ChEBI" id="CHEBI:17499"/>
        <dbReference type="ChEBI" id="CHEBI:60530"/>
        <dbReference type="ChEBI" id="CHEBI:61715"/>
        <dbReference type="EC" id="1.17.99.9"/>
    </reaction>
    <physiologicalReaction direction="left-to-right" evidence="11">
        <dbReference type="Rhea" id="RHEA:63389"/>
    </physiologicalReaction>
</comment>
<organism evidence="13 14">
    <name type="scientific">Eptatretus burgeri</name>
    <name type="common">Inshore hagfish</name>
    <dbReference type="NCBI Taxonomy" id="7764"/>
    <lineage>
        <taxon>Eukaryota</taxon>
        <taxon>Metazoa</taxon>
        <taxon>Chordata</taxon>
        <taxon>Craniata</taxon>
        <taxon>Vertebrata</taxon>
        <taxon>Cyclostomata</taxon>
        <taxon>Myxini</taxon>
        <taxon>Myxiniformes</taxon>
        <taxon>Myxinidae</taxon>
        <taxon>Eptatretinae</taxon>
        <taxon>Eptatretus</taxon>
    </lineage>
</organism>
<evidence type="ECO:0000256" key="9">
    <source>
        <dbReference type="ARBA" id="ARBA00023136"/>
    </source>
</evidence>
<dbReference type="GO" id="GO:0120547">
    <property type="term" value="F:heme A synthase activity"/>
    <property type="evidence" value="ECO:0007669"/>
    <property type="project" value="UniProtKB-EC"/>
</dbReference>
<evidence type="ECO:0000313" key="13">
    <source>
        <dbReference type="Ensembl" id="ENSEBUP00000023108.1"/>
    </source>
</evidence>
<feature type="transmembrane region" description="Helical" evidence="12">
    <location>
        <begin position="135"/>
        <end position="158"/>
    </location>
</feature>